<dbReference type="PANTHER" id="PTHR12815:SF47">
    <property type="entry name" value="TRANSLOCATION AND ASSEMBLY MODULE SUBUNIT TAMA"/>
    <property type="match status" value="1"/>
</dbReference>
<dbReference type="InterPro" id="IPR039910">
    <property type="entry name" value="D15-like"/>
</dbReference>
<dbReference type="Gene3D" id="2.40.160.50">
    <property type="entry name" value="membrane protein fhac: a member of the omp85/tpsb transporter family"/>
    <property type="match status" value="1"/>
</dbReference>
<evidence type="ECO:0000256" key="2">
    <source>
        <dbReference type="ARBA" id="ARBA00022692"/>
    </source>
</evidence>
<reference evidence="7 8" key="1">
    <citation type="submission" date="2016-11" db="EMBL/GenBank/DDBJ databases">
        <authorList>
            <person name="Jaros S."/>
            <person name="Januszkiewicz K."/>
            <person name="Wedrychowicz H."/>
        </authorList>
    </citation>
    <scope>NUCLEOTIDE SEQUENCE [LARGE SCALE GENOMIC DNA]</scope>
    <source>
        <strain evidence="7 8">DSM 24574</strain>
    </source>
</reference>
<dbReference type="Pfam" id="PF01103">
    <property type="entry name" value="Omp85"/>
    <property type="match status" value="1"/>
</dbReference>
<evidence type="ECO:0000313" key="8">
    <source>
        <dbReference type="Proteomes" id="UP000184212"/>
    </source>
</evidence>
<dbReference type="GO" id="GO:0019867">
    <property type="term" value="C:outer membrane"/>
    <property type="evidence" value="ECO:0007669"/>
    <property type="project" value="InterPro"/>
</dbReference>
<comment type="subcellular location">
    <subcellularLocation>
        <location evidence="1">Membrane</location>
    </subcellularLocation>
</comment>
<dbReference type="InterPro" id="IPR000184">
    <property type="entry name" value="Bac_surfAg_D15"/>
</dbReference>
<keyword evidence="4" id="KW-0472">Membrane</keyword>
<evidence type="ECO:0000256" key="3">
    <source>
        <dbReference type="ARBA" id="ARBA00022729"/>
    </source>
</evidence>
<evidence type="ECO:0000313" key="7">
    <source>
        <dbReference type="EMBL" id="SHH18817.1"/>
    </source>
</evidence>
<gene>
    <name evidence="7" type="ORF">SAMN04488109_3075</name>
</gene>
<protein>
    <submittedName>
        <fullName evidence="7">Surface antigen</fullName>
    </submittedName>
</protein>
<feature type="domain" description="Bacterial surface antigen (D15)" evidence="6">
    <location>
        <begin position="558"/>
        <end position="720"/>
    </location>
</feature>
<name>A0A1M5QXB8_9BACT</name>
<sequence length="742" mass="84492">MRRSATHGLLSFLVLVLTGCTGMKHISSGDPLYVGHKIEFVPPAREAKNLMPFIQDVLKPQPNNQFLWMRPALARYMMLSDSARGKKFWKNKITGPVLISHTKPAQVAAAIHNRIFHNGYFNNTVRYDTIRIGKRKAEFRYTITLREPYRYDSVLFPEPLNDLSKKIKATQPESLLKPGDIYRLEAVKAERARIDLQLKEKGYLYFNPEFIALRADSVTGDHQLKAEVTVKPETPPESRIPYVIRNVYIHADHVRENASTDTVASGNYYLIEQNKDLTLKAIQNGIFLKPGELYATSNYLHSVRYLNELPIVQNATVKFLPRGDKGALDAVFYLSQRKRLAYSAEFNTVFRSTNYFGPGIIFSYTDRNVKRGAEMLKINLRGRVEVQISQGSVNPAYELGLEGTYTVPRFYPGFLFNLGEKRLPKTTLSTGYNLFNRLDLYRMNSVFINFGYHWSLRDRVTHALNPVEVILTTVPESSKSEEFIRYLEENPGVQRSFDEQFMVGSGYEFTYSPTASRNNFFIRGGIDGAGNLLTALYGAVKASTDSLGRYTLFGVPVSQYVRVRADVRYSFNFNRRSKLVTRFVVGLGVPFGNSSILPYIKQFYVGGTNSLRSFVARSVGPGSETPPTGYTDLTGDIRLEGNLEYRFDLSGRLKGALFVDAGNVWLFHDDPSRPNGTFKFNKFLKEVAVSSGWGLRWDFDFIVARVDFGYTLRTPYRPEGERWATDFHFWDPTINIAIGYPF</sequence>
<dbReference type="RefSeq" id="WP_084138152.1">
    <property type="nucleotide sequence ID" value="NZ_FQWQ01000002.1"/>
</dbReference>
<keyword evidence="2" id="KW-0812">Transmembrane</keyword>
<accession>A0A1M5QXB8</accession>
<dbReference type="AlphaFoldDB" id="A0A1M5QXB8"/>
<keyword evidence="3" id="KW-0732">Signal</keyword>
<dbReference type="PROSITE" id="PS51257">
    <property type="entry name" value="PROKAR_LIPOPROTEIN"/>
    <property type="match status" value="1"/>
</dbReference>
<proteinExistence type="predicted"/>
<evidence type="ECO:0000256" key="4">
    <source>
        <dbReference type="ARBA" id="ARBA00023136"/>
    </source>
</evidence>
<dbReference type="STRING" id="947013.SAMN04488109_3075"/>
<dbReference type="OrthoDB" id="9814535at2"/>
<evidence type="ECO:0000256" key="1">
    <source>
        <dbReference type="ARBA" id="ARBA00004370"/>
    </source>
</evidence>
<dbReference type="PANTHER" id="PTHR12815">
    <property type="entry name" value="SORTING AND ASSEMBLY MACHINERY SAMM50 PROTEIN FAMILY MEMBER"/>
    <property type="match status" value="1"/>
</dbReference>
<evidence type="ECO:0000259" key="6">
    <source>
        <dbReference type="Pfam" id="PF01103"/>
    </source>
</evidence>
<keyword evidence="8" id="KW-1185">Reference proteome</keyword>
<organism evidence="7 8">
    <name type="scientific">Chryseolinea serpens</name>
    <dbReference type="NCBI Taxonomy" id="947013"/>
    <lineage>
        <taxon>Bacteria</taxon>
        <taxon>Pseudomonadati</taxon>
        <taxon>Bacteroidota</taxon>
        <taxon>Cytophagia</taxon>
        <taxon>Cytophagales</taxon>
        <taxon>Fulvivirgaceae</taxon>
        <taxon>Chryseolinea</taxon>
    </lineage>
</organism>
<dbReference type="Proteomes" id="UP000184212">
    <property type="component" value="Unassembled WGS sequence"/>
</dbReference>
<keyword evidence="5" id="KW-0998">Cell outer membrane</keyword>
<evidence type="ECO:0000256" key="5">
    <source>
        <dbReference type="ARBA" id="ARBA00023237"/>
    </source>
</evidence>
<dbReference type="EMBL" id="FQWQ01000002">
    <property type="protein sequence ID" value="SHH18817.1"/>
    <property type="molecule type" value="Genomic_DNA"/>
</dbReference>